<evidence type="ECO:0000313" key="2">
    <source>
        <dbReference type="Proteomes" id="UP000076871"/>
    </source>
</evidence>
<accession>A0A165IB82</accession>
<sequence length="120" mass="13909">MARLVDVIINEALHVHSTSGIDLLHVAPKGNKEVWSEDVEIFRLERWGGCILVVHDDLRLKLCLQRTYVGRNLASLELLVIVSSILRQYHFMLEEPEKKTWQGFLCKPVQCKLSMKRRTV</sequence>
<dbReference type="GO" id="GO:0004497">
    <property type="term" value="F:monooxygenase activity"/>
    <property type="evidence" value="ECO:0007669"/>
    <property type="project" value="InterPro"/>
</dbReference>
<dbReference type="AlphaFoldDB" id="A0A165IB82"/>
<dbReference type="Proteomes" id="UP000076871">
    <property type="component" value="Unassembled WGS sequence"/>
</dbReference>
<dbReference type="EMBL" id="KV427605">
    <property type="protein sequence ID" value="KZT12837.1"/>
    <property type="molecule type" value="Genomic_DNA"/>
</dbReference>
<dbReference type="SUPFAM" id="SSF48264">
    <property type="entry name" value="Cytochrome P450"/>
    <property type="match status" value="1"/>
</dbReference>
<dbReference type="InParanoid" id="A0A165IB82"/>
<dbReference type="GeneID" id="63828839"/>
<evidence type="ECO:0000313" key="1">
    <source>
        <dbReference type="EMBL" id="KZT12837.1"/>
    </source>
</evidence>
<organism evidence="1 2">
    <name type="scientific">Laetiporus sulphureus 93-53</name>
    <dbReference type="NCBI Taxonomy" id="1314785"/>
    <lineage>
        <taxon>Eukaryota</taxon>
        <taxon>Fungi</taxon>
        <taxon>Dikarya</taxon>
        <taxon>Basidiomycota</taxon>
        <taxon>Agaricomycotina</taxon>
        <taxon>Agaricomycetes</taxon>
        <taxon>Polyporales</taxon>
        <taxon>Laetiporus</taxon>
    </lineage>
</organism>
<dbReference type="STRING" id="1314785.A0A165IB82"/>
<protein>
    <submittedName>
        <fullName evidence="1">Uncharacterized protein</fullName>
    </submittedName>
</protein>
<dbReference type="Gene3D" id="1.10.630.10">
    <property type="entry name" value="Cytochrome P450"/>
    <property type="match status" value="1"/>
</dbReference>
<dbReference type="RefSeq" id="XP_040770347.1">
    <property type="nucleotide sequence ID" value="XM_040911811.1"/>
</dbReference>
<dbReference type="GO" id="GO:0005506">
    <property type="term" value="F:iron ion binding"/>
    <property type="evidence" value="ECO:0007669"/>
    <property type="project" value="InterPro"/>
</dbReference>
<dbReference type="GO" id="GO:0016705">
    <property type="term" value="F:oxidoreductase activity, acting on paired donors, with incorporation or reduction of molecular oxygen"/>
    <property type="evidence" value="ECO:0007669"/>
    <property type="project" value="InterPro"/>
</dbReference>
<keyword evidence="2" id="KW-1185">Reference proteome</keyword>
<reference evidence="1 2" key="1">
    <citation type="journal article" date="2016" name="Mol. Biol. Evol.">
        <title>Comparative Genomics of Early-Diverging Mushroom-Forming Fungi Provides Insights into the Origins of Lignocellulose Decay Capabilities.</title>
        <authorList>
            <person name="Nagy L.G."/>
            <person name="Riley R."/>
            <person name="Tritt A."/>
            <person name="Adam C."/>
            <person name="Daum C."/>
            <person name="Floudas D."/>
            <person name="Sun H."/>
            <person name="Yadav J.S."/>
            <person name="Pangilinan J."/>
            <person name="Larsson K.H."/>
            <person name="Matsuura K."/>
            <person name="Barry K."/>
            <person name="Labutti K."/>
            <person name="Kuo R."/>
            <person name="Ohm R.A."/>
            <person name="Bhattacharya S.S."/>
            <person name="Shirouzu T."/>
            <person name="Yoshinaga Y."/>
            <person name="Martin F.M."/>
            <person name="Grigoriev I.V."/>
            <person name="Hibbett D.S."/>
        </authorList>
    </citation>
    <scope>NUCLEOTIDE SEQUENCE [LARGE SCALE GENOMIC DNA]</scope>
    <source>
        <strain evidence="1 2">93-53</strain>
    </source>
</reference>
<gene>
    <name evidence="1" type="ORF">LAESUDRAFT_753872</name>
</gene>
<name>A0A165IB82_9APHY</name>
<dbReference type="OrthoDB" id="1470350at2759"/>
<dbReference type="GO" id="GO:0020037">
    <property type="term" value="F:heme binding"/>
    <property type="evidence" value="ECO:0007669"/>
    <property type="project" value="InterPro"/>
</dbReference>
<dbReference type="InterPro" id="IPR036396">
    <property type="entry name" value="Cyt_P450_sf"/>
</dbReference>
<proteinExistence type="predicted"/>